<gene>
    <name evidence="5" type="ORF">DVH24_014613</name>
</gene>
<keyword evidence="4" id="KW-0732">Signal</keyword>
<comment type="subcellular location">
    <subcellularLocation>
        <location evidence="1">Secreted</location>
    </subcellularLocation>
</comment>
<evidence type="ECO:0000256" key="3">
    <source>
        <dbReference type="ARBA" id="ARBA00022525"/>
    </source>
</evidence>
<evidence type="ECO:0000256" key="2">
    <source>
        <dbReference type="ARBA" id="ARBA00005592"/>
    </source>
</evidence>
<comment type="caution">
    <text evidence="5">The sequence shown here is derived from an EMBL/GenBank/DDBJ whole genome shotgun (WGS) entry which is preliminary data.</text>
</comment>
<reference evidence="5 6" key="1">
    <citation type="submission" date="2018-10" db="EMBL/GenBank/DDBJ databases">
        <title>A high-quality apple genome assembly.</title>
        <authorList>
            <person name="Hu J."/>
        </authorList>
    </citation>
    <scope>NUCLEOTIDE SEQUENCE [LARGE SCALE GENOMIC DNA]</scope>
    <source>
        <strain evidence="6">cv. HFTH1</strain>
        <tissue evidence="5">Young leaf</tissue>
    </source>
</reference>
<accession>A0A498KKP4</accession>
<protein>
    <submittedName>
        <fullName evidence="5">Uncharacterized protein</fullName>
    </submittedName>
</protein>
<dbReference type="SUPFAM" id="SSF50685">
    <property type="entry name" value="Barwin-like endoglucanases"/>
    <property type="match status" value="1"/>
</dbReference>
<dbReference type="InterPro" id="IPR036908">
    <property type="entry name" value="RlpA-like_sf"/>
</dbReference>
<dbReference type="Proteomes" id="UP000290289">
    <property type="component" value="Chromosome 1"/>
</dbReference>
<dbReference type="GO" id="GO:0005576">
    <property type="term" value="C:extracellular region"/>
    <property type="evidence" value="ECO:0007669"/>
    <property type="project" value="UniProtKB-SubCell"/>
</dbReference>
<keyword evidence="6" id="KW-1185">Reference proteome</keyword>
<evidence type="ECO:0000313" key="5">
    <source>
        <dbReference type="EMBL" id="RXI08047.1"/>
    </source>
</evidence>
<evidence type="ECO:0000256" key="1">
    <source>
        <dbReference type="ARBA" id="ARBA00004613"/>
    </source>
</evidence>
<dbReference type="PANTHER" id="PTHR33191">
    <property type="entry name" value="RIPENING-RELATED PROTEIN 2-RELATED"/>
    <property type="match status" value="1"/>
</dbReference>
<dbReference type="Pfam" id="PF24300">
    <property type="entry name" value="KWL1"/>
    <property type="match status" value="1"/>
</dbReference>
<evidence type="ECO:0000313" key="6">
    <source>
        <dbReference type="Proteomes" id="UP000290289"/>
    </source>
</evidence>
<name>A0A498KKP4_MALDO</name>
<dbReference type="PANTHER" id="PTHR33191:SF58">
    <property type="entry name" value="RIPENING-RELATED PROTEIN 1"/>
    <property type="match status" value="1"/>
</dbReference>
<comment type="similarity">
    <text evidence="2">Belongs to the kiwellin family.</text>
</comment>
<dbReference type="EMBL" id="RDQH01000327">
    <property type="protein sequence ID" value="RXI08047.1"/>
    <property type="molecule type" value="Genomic_DNA"/>
</dbReference>
<sequence length="115" mass="12677">MDVVEASSSIVIPFSGQCHNRDAVIVSAIHNDNIREATSKMETNVTKRWTKGGPSECDNQYHNDNIPVVALSTGWFNNGGRCLNNITISANGGVWLLRSLMNATLQREVMQTMIN</sequence>
<dbReference type="InterPro" id="IPR039271">
    <property type="entry name" value="Kiwellin-like"/>
</dbReference>
<organism evidence="5 6">
    <name type="scientific">Malus domestica</name>
    <name type="common">Apple</name>
    <name type="synonym">Pyrus malus</name>
    <dbReference type="NCBI Taxonomy" id="3750"/>
    <lineage>
        <taxon>Eukaryota</taxon>
        <taxon>Viridiplantae</taxon>
        <taxon>Streptophyta</taxon>
        <taxon>Embryophyta</taxon>
        <taxon>Tracheophyta</taxon>
        <taxon>Spermatophyta</taxon>
        <taxon>Magnoliopsida</taxon>
        <taxon>eudicotyledons</taxon>
        <taxon>Gunneridae</taxon>
        <taxon>Pentapetalae</taxon>
        <taxon>rosids</taxon>
        <taxon>fabids</taxon>
        <taxon>Rosales</taxon>
        <taxon>Rosaceae</taxon>
        <taxon>Amygdaloideae</taxon>
        <taxon>Maleae</taxon>
        <taxon>Malus</taxon>
    </lineage>
</organism>
<keyword evidence="3" id="KW-0964">Secreted</keyword>
<proteinExistence type="inferred from homology"/>
<dbReference type="AlphaFoldDB" id="A0A498KKP4"/>
<evidence type="ECO:0000256" key="4">
    <source>
        <dbReference type="ARBA" id="ARBA00022729"/>
    </source>
</evidence>